<gene>
    <name evidence="2" type="ordered locus">Dole_0760</name>
</gene>
<dbReference type="CDD" id="cd12108">
    <property type="entry name" value="Hr-like"/>
    <property type="match status" value="1"/>
</dbReference>
<dbReference type="EMBL" id="CP000859">
    <property type="protein sequence ID" value="ABW66570.1"/>
    <property type="molecule type" value="Genomic_DNA"/>
</dbReference>
<accession>A8ZVA9</accession>
<dbReference type="GO" id="GO:0005886">
    <property type="term" value="C:plasma membrane"/>
    <property type="evidence" value="ECO:0007669"/>
    <property type="project" value="TreeGrafter"/>
</dbReference>
<sequence length="177" mass="20365">MQARGPLMIEHRLIEKMIALIKDALARIQMEGAVDPLFVDAAVDFVRTYADRTHHGKEEDILFHGLKEKKMSAEDRRMMDELIEEHVFGRTTVKSLVAANTRYRNGDQTALADIADCLATLVEFYPKHIEKEDKVFFPASRAYFTEAEDRTLLAAFEAFDRNMIHEKYEAVVRELSS</sequence>
<dbReference type="OrthoDB" id="9769774at2"/>
<dbReference type="RefSeq" id="WP_012174188.1">
    <property type="nucleotide sequence ID" value="NC_009943.1"/>
</dbReference>
<evidence type="ECO:0000313" key="3">
    <source>
        <dbReference type="Proteomes" id="UP000008561"/>
    </source>
</evidence>
<dbReference type="Gene3D" id="1.20.120.520">
    <property type="entry name" value="nmb1532 protein domain like"/>
    <property type="match status" value="1"/>
</dbReference>
<evidence type="ECO:0000313" key="2">
    <source>
        <dbReference type="EMBL" id="ABW66570.1"/>
    </source>
</evidence>
<dbReference type="Pfam" id="PF01814">
    <property type="entry name" value="Hemerythrin"/>
    <property type="match status" value="1"/>
</dbReference>
<organism evidence="2 3">
    <name type="scientific">Desulfosudis oleivorans (strain DSM 6200 / JCM 39069 / Hxd3)</name>
    <name type="common">Desulfococcus oleovorans</name>
    <dbReference type="NCBI Taxonomy" id="96561"/>
    <lineage>
        <taxon>Bacteria</taxon>
        <taxon>Pseudomonadati</taxon>
        <taxon>Thermodesulfobacteriota</taxon>
        <taxon>Desulfobacteria</taxon>
        <taxon>Desulfobacterales</taxon>
        <taxon>Desulfosudaceae</taxon>
        <taxon>Desulfosudis</taxon>
    </lineage>
</organism>
<dbReference type="KEGG" id="dol:Dole_0760"/>
<proteinExistence type="predicted"/>
<dbReference type="PANTHER" id="PTHR39966:SF1">
    <property type="entry name" value="HEMERYTHRIN-LIKE DOMAIN-CONTAINING PROTEIN"/>
    <property type="match status" value="1"/>
</dbReference>
<dbReference type="STRING" id="96561.Dole_0760"/>
<dbReference type="eggNOG" id="COG3945">
    <property type="taxonomic scope" value="Bacteria"/>
</dbReference>
<feature type="domain" description="Hemerythrin-like" evidence="1">
    <location>
        <begin position="9"/>
        <end position="139"/>
    </location>
</feature>
<name>A8ZVA9_DESOH</name>
<dbReference type="PANTHER" id="PTHR39966">
    <property type="entry name" value="BLL2471 PROTEIN-RELATED"/>
    <property type="match status" value="1"/>
</dbReference>
<reference evidence="2 3" key="1">
    <citation type="submission" date="2007-10" db="EMBL/GenBank/DDBJ databases">
        <title>Complete sequence of Desulfococcus oleovorans Hxd3.</title>
        <authorList>
            <consortium name="US DOE Joint Genome Institute"/>
            <person name="Copeland A."/>
            <person name="Lucas S."/>
            <person name="Lapidus A."/>
            <person name="Barry K."/>
            <person name="Glavina del Rio T."/>
            <person name="Dalin E."/>
            <person name="Tice H."/>
            <person name="Pitluck S."/>
            <person name="Kiss H."/>
            <person name="Brettin T."/>
            <person name="Bruce D."/>
            <person name="Detter J.C."/>
            <person name="Han C."/>
            <person name="Schmutz J."/>
            <person name="Larimer F."/>
            <person name="Land M."/>
            <person name="Hauser L."/>
            <person name="Kyrpides N."/>
            <person name="Kim E."/>
            <person name="Wawrik B."/>
            <person name="Richardson P."/>
        </authorList>
    </citation>
    <scope>NUCLEOTIDE SEQUENCE [LARGE SCALE GENOMIC DNA]</scope>
    <source>
        <strain evidence="3">DSM 6200 / JCM 39069 / Hxd3</strain>
    </source>
</reference>
<dbReference type="Proteomes" id="UP000008561">
    <property type="component" value="Chromosome"/>
</dbReference>
<protein>
    <submittedName>
        <fullName evidence="2">Hemerythrin HHE cation binding domain protein</fullName>
    </submittedName>
</protein>
<keyword evidence="3" id="KW-1185">Reference proteome</keyword>
<evidence type="ECO:0000259" key="1">
    <source>
        <dbReference type="Pfam" id="PF01814"/>
    </source>
</evidence>
<dbReference type="InterPro" id="IPR012312">
    <property type="entry name" value="Hemerythrin-like"/>
</dbReference>
<dbReference type="AlphaFoldDB" id="A8ZVA9"/>
<dbReference type="HOGENOM" id="CLU_095978_2_0_7"/>